<name>A0ABX7V5P3_9GAMM</name>
<keyword evidence="3" id="KW-1185">Reference proteome</keyword>
<sequence>MKNFKKSACAAALLSALFVAAHSARAGTWWGEQQTFDDIPYNLAIQFSVHNTYDKKEVDGIGQNDGFYKFLEQKIASLEIDLIAEKVNGITQFHVGHGWGDLEKGTICQENMSDNKTPLANCLADVKRWIDDENPDYPITLFLDLKNSSDYDSETYESLEKVFSQSLGGTQLFTPKDLTVAQEQVYSSPRERVEKVGWPSMAQMAGKVIVFIATHNDKLFLYAQGGITKTGGRIPNFLLFLPPVKKALRTLIAQVAILIDSLTKWSRSTKNISLARPKPWALGRSLVVLCCVIGTLTRTVKIKTKTSLTMIFKVL</sequence>
<dbReference type="Gene3D" id="3.20.20.190">
    <property type="entry name" value="Phosphatidylinositol (PI) phosphodiesterase"/>
    <property type="match status" value="1"/>
</dbReference>
<protein>
    <submittedName>
        <fullName evidence="2">Uncharacterized protein</fullName>
    </submittedName>
</protein>
<evidence type="ECO:0000313" key="2">
    <source>
        <dbReference type="EMBL" id="QTL34747.1"/>
    </source>
</evidence>
<dbReference type="InterPro" id="IPR032075">
    <property type="entry name" value="PI-PLC-C1"/>
</dbReference>
<dbReference type="InterPro" id="IPR017946">
    <property type="entry name" value="PLC-like_Pdiesterase_TIM-brl"/>
</dbReference>
<evidence type="ECO:0000313" key="3">
    <source>
        <dbReference type="Proteomes" id="UP000665025"/>
    </source>
</evidence>
<dbReference type="RefSeq" id="WP_209051758.1">
    <property type="nucleotide sequence ID" value="NZ_CP072425.1"/>
</dbReference>
<gene>
    <name evidence="2" type="ORF">J5X90_14565</name>
</gene>
<accession>A0ABX7V5P3</accession>
<organism evidence="2 3">
    <name type="scientific">Pseudoalteromonas viridis</name>
    <dbReference type="NCBI Taxonomy" id="339617"/>
    <lineage>
        <taxon>Bacteria</taxon>
        <taxon>Pseudomonadati</taxon>
        <taxon>Pseudomonadota</taxon>
        <taxon>Gammaproteobacteria</taxon>
        <taxon>Alteromonadales</taxon>
        <taxon>Pseudoalteromonadaceae</taxon>
        <taxon>Pseudoalteromonas</taxon>
    </lineage>
</organism>
<dbReference type="EMBL" id="CP072425">
    <property type="protein sequence ID" value="QTL34747.1"/>
    <property type="molecule type" value="Genomic_DNA"/>
</dbReference>
<feature type="chain" id="PRO_5047113242" evidence="1">
    <location>
        <begin position="27"/>
        <end position="315"/>
    </location>
</feature>
<dbReference type="Proteomes" id="UP000665025">
    <property type="component" value="Chromosome 1"/>
</dbReference>
<keyword evidence="1" id="KW-0732">Signal</keyword>
<proteinExistence type="predicted"/>
<reference evidence="2 3" key="1">
    <citation type="submission" date="2021-03" db="EMBL/GenBank/DDBJ databases">
        <title>Complete Genome of Pseudoalteromonas viridis Strain BBR56, a new biocontrol bacterial candidate.</title>
        <authorList>
            <person name="Handayani D.P."/>
            <person name="Isnansetyo A."/>
            <person name="Istiqomah I."/>
            <person name="Jumina J."/>
        </authorList>
    </citation>
    <scope>NUCLEOTIDE SEQUENCE [LARGE SCALE GENOMIC DNA]</scope>
    <source>
        <strain evidence="2 3">BBR56</strain>
    </source>
</reference>
<dbReference type="SUPFAM" id="SSF51695">
    <property type="entry name" value="PLC-like phosphodiesterases"/>
    <property type="match status" value="1"/>
</dbReference>
<evidence type="ECO:0000256" key="1">
    <source>
        <dbReference type="SAM" id="SignalP"/>
    </source>
</evidence>
<dbReference type="Pfam" id="PF16670">
    <property type="entry name" value="PI-PLC-C1"/>
    <property type="match status" value="1"/>
</dbReference>
<feature type="signal peptide" evidence="1">
    <location>
        <begin position="1"/>
        <end position="26"/>
    </location>
</feature>